<feature type="domain" description="EGF-like" evidence="42">
    <location>
        <begin position="726"/>
        <end position="762"/>
    </location>
</feature>
<keyword evidence="7 39" id="KW-0489">Methyltransferase</keyword>
<dbReference type="FunFam" id="2.60.120.290:FF:000050">
    <property type="entry name" value="Cubilin"/>
    <property type="match status" value="1"/>
</dbReference>
<evidence type="ECO:0000256" key="29">
    <source>
        <dbReference type="ARBA" id="ARBA00023765"/>
    </source>
</evidence>
<evidence type="ECO:0000256" key="34">
    <source>
        <dbReference type="ARBA" id="ARBA00049703"/>
    </source>
</evidence>
<dbReference type="GO" id="GO:0032259">
    <property type="term" value="P:methylation"/>
    <property type="evidence" value="ECO:0007669"/>
    <property type="project" value="UniProtKB-KW"/>
</dbReference>
<feature type="disulfide bond" evidence="37">
    <location>
        <begin position="3411"/>
        <end position="3438"/>
    </location>
</feature>
<keyword evidence="13" id="KW-0732">Signal</keyword>
<feature type="disulfide bond" evidence="38">
    <location>
        <begin position="835"/>
        <end position="844"/>
    </location>
</feature>
<comment type="subunit">
    <text evidence="34">Interacts with AMN. Component of the cubam complex composed of one CUBN trimer and one AMN chain. The cubam complex can dimerize. Interacts with LRP2 in a dual-receptor complex in a calcium-dependent manner. Found in a complex with PID1/PCLI1, LRP1 and CUBNI. Interacts with LRP1 and PID1/PCLI1.</text>
</comment>
<dbReference type="PROSITE" id="PS01180">
    <property type="entry name" value="CUB"/>
    <property type="match status" value="27"/>
</dbReference>
<evidence type="ECO:0000256" key="3">
    <source>
        <dbReference type="ARBA" id="ARBA00022475"/>
    </source>
</evidence>
<keyword evidence="28" id="KW-0170">Cobalt</keyword>
<feature type="domain" description="CUB" evidence="41">
    <location>
        <begin position="3531"/>
        <end position="3648"/>
    </location>
</feature>
<evidence type="ECO:0000256" key="25">
    <source>
        <dbReference type="ARBA" id="ARBA00023180"/>
    </source>
</evidence>
<keyword evidence="23" id="KW-1207">Sterol metabolism</keyword>
<feature type="domain" description="CUB" evidence="41">
    <location>
        <begin position="3179"/>
        <end position="3293"/>
    </location>
</feature>
<dbReference type="FunFam" id="3.40.50.150:FF:000285">
    <property type="entry name" value="tRNA (cytosine(38)-C(5))-methyltransferase"/>
    <property type="match status" value="1"/>
</dbReference>
<dbReference type="PROSITE" id="PS00022">
    <property type="entry name" value="EGF_1"/>
    <property type="match status" value="4"/>
</dbReference>
<name>A0A6B0RX91_9CETA</name>
<gene>
    <name evidence="43" type="ORF">E5288_WYG004024</name>
</gene>
<feature type="domain" description="CUB" evidence="41">
    <location>
        <begin position="1649"/>
        <end position="1760"/>
    </location>
</feature>
<dbReference type="InterPro" id="IPR055414">
    <property type="entry name" value="LRR_R13L4/SHOC2-like"/>
</dbReference>
<dbReference type="Proteomes" id="UP000322234">
    <property type="component" value="Unassembled WGS sequence"/>
</dbReference>
<dbReference type="FunFam" id="2.60.120.290:FF:000003">
    <property type="entry name" value="Neuropilin"/>
    <property type="match status" value="4"/>
</dbReference>
<evidence type="ECO:0000256" key="17">
    <source>
        <dbReference type="ARBA" id="ARBA00022902"/>
    </source>
</evidence>
<feature type="domain" description="EGF-like" evidence="42">
    <location>
        <begin position="640"/>
        <end position="681"/>
    </location>
</feature>
<dbReference type="InterPro" id="IPR000742">
    <property type="entry name" value="EGF"/>
</dbReference>
<dbReference type="CDD" id="cd22201">
    <property type="entry name" value="cubilin_NTD"/>
    <property type="match status" value="1"/>
</dbReference>
<evidence type="ECO:0000313" key="44">
    <source>
        <dbReference type="Proteomes" id="UP000322234"/>
    </source>
</evidence>
<dbReference type="PROSITE" id="PS51679">
    <property type="entry name" value="SAM_MT_C5"/>
    <property type="match status" value="1"/>
</dbReference>
<evidence type="ECO:0000256" key="24">
    <source>
        <dbReference type="ARBA" id="ARBA00023176"/>
    </source>
</evidence>
<dbReference type="InterPro" id="IPR024731">
    <property type="entry name" value="NELL2-like_EGF"/>
</dbReference>
<keyword evidence="16" id="KW-0106">Calcium</keyword>
<keyword evidence="39" id="KW-0949">S-adenosyl-L-methionine</keyword>
<keyword evidence="44" id="KW-1185">Reference proteome</keyword>
<feature type="active site" evidence="39">
    <location>
        <position position="121"/>
    </location>
</feature>
<evidence type="ECO:0000256" key="1">
    <source>
        <dbReference type="ARBA" id="ARBA00004177"/>
    </source>
</evidence>
<evidence type="ECO:0000256" key="19">
    <source>
        <dbReference type="ARBA" id="ARBA00022990"/>
    </source>
</evidence>
<keyword evidence="26" id="KW-0753">Steroid metabolism</keyword>
<dbReference type="PROSITE" id="PS01186">
    <property type="entry name" value="EGF_2"/>
    <property type="match status" value="1"/>
</dbReference>
<accession>A0A6B0RX91</accession>
<dbReference type="SMART" id="SM00042">
    <property type="entry name" value="CUB"/>
    <property type="match status" value="27"/>
</dbReference>
<evidence type="ECO:0000256" key="28">
    <source>
        <dbReference type="ARBA" id="ARBA00023285"/>
    </source>
</evidence>
<reference evidence="43" key="1">
    <citation type="submission" date="2019-10" db="EMBL/GenBank/DDBJ databases">
        <title>The sequence and de novo assembly of the wild yak genome.</title>
        <authorList>
            <person name="Liu Y."/>
        </authorList>
    </citation>
    <scope>NUCLEOTIDE SEQUENCE [LARGE SCALE GENOMIC DNA]</scope>
    <source>
        <strain evidence="43">WY2019</strain>
    </source>
</reference>
<evidence type="ECO:0000256" key="31">
    <source>
        <dbReference type="ARBA" id="ARBA00037831"/>
    </source>
</evidence>
<feature type="domain" description="CUB" evidence="41">
    <location>
        <begin position="2591"/>
        <end position="2708"/>
    </location>
</feature>
<keyword evidence="3" id="KW-1003">Cell membrane</keyword>
<comment type="function">
    <text evidence="35">Potentially plays a role in the Ras signal transduction pathway. Capable of suppressing v-Ras transformation in vitro.</text>
</comment>
<dbReference type="FunFam" id="2.60.120.290:FF:000013">
    <property type="entry name" value="Membrane frizzled-related protein"/>
    <property type="match status" value="7"/>
</dbReference>
<dbReference type="PROSITE" id="PS01187">
    <property type="entry name" value="EGF_CA"/>
    <property type="match status" value="3"/>
</dbReference>
<dbReference type="SMART" id="SM00369">
    <property type="entry name" value="LRR_TYP"/>
    <property type="match status" value="7"/>
</dbReference>
<feature type="domain" description="CUB" evidence="41">
    <location>
        <begin position="3294"/>
        <end position="3409"/>
    </location>
</feature>
<feature type="domain" description="CUB" evidence="41">
    <location>
        <begin position="1302"/>
        <end position="1412"/>
    </location>
</feature>
<dbReference type="GO" id="GO:0005765">
    <property type="term" value="C:lysosomal membrane"/>
    <property type="evidence" value="ECO:0007669"/>
    <property type="project" value="UniProtKB-SubCell"/>
</dbReference>
<dbReference type="GO" id="GO:0007399">
    <property type="term" value="P:nervous system development"/>
    <property type="evidence" value="ECO:0007669"/>
    <property type="project" value="UniProtKB-KW"/>
</dbReference>
<dbReference type="SMART" id="SM00179">
    <property type="entry name" value="EGF_CA"/>
    <property type="match status" value="7"/>
</dbReference>
<dbReference type="FunFam" id="2.10.25.10:FF:000554">
    <property type="entry name" value="Cubilin"/>
    <property type="match status" value="1"/>
</dbReference>
<evidence type="ECO:0000256" key="32">
    <source>
        <dbReference type="ARBA" id="ARBA00037878"/>
    </source>
</evidence>
<feature type="disulfide bond" evidence="38">
    <location>
        <begin position="776"/>
        <end position="786"/>
    </location>
</feature>
<feature type="domain" description="CUB" evidence="41">
    <location>
        <begin position="1536"/>
        <end position="1648"/>
    </location>
</feature>
<feature type="disulfide bond" evidence="38">
    <location>
        <begin position="797"/>
        <end position="806"/>
    </location>
</feature>
<dbReference type="InterPro" id="IPR009030">
    <property type="entry name" value="Growth_fac_rcpt_cys_sf"/>
</dbReference>
<feature type="domain" description="EGF-like" evidence="42">
    <location>
        <begin position="809"/>
        <end position="845"/>
    </location>
</feature>
<evidence type="ECO:0000256" key="12">
    <source>
        <dbReference type="ARBA" id="ARBA00022723"/>
    </source>
</evidence>
<dbReference type="InterPro" id="IPR018097">
    <property type="entry name" value="EGF_Ca-bd_CS"/>
</dbReference>
<feature type="disulfide bond" evidence="38">
    <location>
        <begin position="535"/>
        <end position="544"/>
    </location>
</feature>
<feature type="domain" description="CUB" evidence="41">
    <location>
        <begin position="1762"/>
        <end position="1877"/>
    </location>
</feature>
<evidence type="ECO:0000256" key="26">
    <source>
        <dbReference type="ARBA" id="ARBA00023221"/>
    </source>
</evidence>
<feature type="domain" description="CUB" evidence="41">
    <location>
        <begin position="967"/>
        <end position="1079"/>
    </location>
</feature>
<dbReference type="InterPro" id="IPR029063">
    <property type="entry name" value="SAM-dependent_MTases_sf"/>
</dbReference>
<dbReference type="Gene3D" id="2.10.25.10">
    <property type="entry name" value="Laminin"/>
    <property type="match status" value="7"/>
</dbReference>
<feature type="disulfide bond" evidence="38">
    <location>
        <begin position="578"/>
        <end position="587"/>
    </location>
</feature>
<proteinExistence type="inferred from homology"/>
<dbReference type="InterPro" id="IPR001525">
    <property type="entry name" value="C5_MeTfrase"/>
</dbReference>
<comment type="subcellular location">
    <subcellularLocation>
        <location evidence="31">Apical cell membrane</location>
        <topology evidence="31">Peripheral membrane protein</topology>
    </subcellularLocation>
    <subcellularLocation>
        <location evidence="1">Endosome</location>
    </subcellularLocation>
    <subcellularLocation>
        <location evidence="29">Lysosome membrane</location>
        <topology evidence="29">Peripheral membrane protein</topology>
    </subcellularLocation>
    <subcellularLocation>
        <location evidence="32">Membrane</location>
        <location evidence="32">Coated pit</location>
    </subcellularLocation>
</comment>
<dbReference type="FunFam" id="2.60.120.290:FF:000047">
    <property type="entry name" value="Cubilin"/>
    <property type="match status" value="1"/>
</dbReference>
<keyword evidence="14" id="KW-0677">Repeat</keyword>
<feature type="disulfide bond" evidence="37">
    <location>
        <begin position="1994"/>
        <end position="2021"/>
    </location>
</feature>
<evidence type="ECO:0000256" key="39">
    <source>
        <dbReference type="PROSITE-ProRule" id="PRU01016"/>
    </source>
</evidence>
<evidence type="ECO:0000256" key="2">
    <source>
        <dbReference type="ARBA" id="ARBA00022448"/>
    </source>
</evidence>
<evidence type="ECO:0000256" key="30">
    <source>
        <dbReference type="ARBA" id="ARBA00023878"/>
    </source>
</evidence>
<evidence type="ECO:0000256" key="27">
    <source>
        <dbReference type="ARBA" id="ARBA00023228"/>
    </source>
</evidence>
<dbReference type="PROSITE" id="PS50026">
    <property type="entry name" value="EGF_3"/>
    <property type="match status" value="6"/>
</dbReference>
<dbReference type="Pfam" id="PF00008">
    <property type="entry name" value="EGF"/>
    <property type="match status" value="3"/>
</dbReference>
<dbReference type="GO" id="GO:0005905">
    <property type="term" value="C:clathrin-coated pit"/>
    <property type="evidence" value="ECO:0007669"/>
    <property type="project" value="UniProtKB-KW"/>
</dbReference>
<feature type="domain" description="CUB" evidence="41">
    <location>
        <begin position="2112"/>
        <end position="2224"/>
    </location>
</feature>
<evidence type="ECO:0000256" key="7">
    <source>
        <dbReference type="ARBA" id="ARBA00022603"/>
    </source>
</evidence>
<dbReference type="EMBL" id="VBQZ03000107">
    <property type="protein sequence ID" value="MXQ94202.1"/>
    <property type="molecule type" value="Genomic_DNA"/>
</dbReference>
<evidence type="ECO:0000259" key="41">
    <source>
        <dbReference type="PROSITE" id="PS01180"/>
    </source>
</evidence>
<keyword evidence="9" id="KW-0846">Cobalamin</keyword>
<dbReference type="SUPFAM" id="SSF57184">
    <property type="entry name" value="Growth factor receptor domain"/>
    <property type="match status" value="1"/>
</dbReference>
<feature type="domain" description="CUB" evidence="41">
    <location>
        <begin position="2466"/>
        <end position="2587"/>
    </location>
</feature>
<evidence type="ECO:0000313" key="43">
    <source>
        <dbReference type="EMBL" id="MXQ94202.1"/>
    </source>
</evidence>
<keyword evidence="40" id="KW-0175">Coiled coil</keyword>
<dbReference type="FunFam" id="2.60.120.290:FF:000018">
    <property type="entry name" value="cubilin"/>
    <property type="match status" value="6"/>
</dbReference>
<evidence type="ECO:0000259" key="42">
    <source>
        <dbReference type="PROSITE" id="PS50026"/>
    </source>
</evidence>
<keyword evidence="8" id="KW-0433">Leucine-rich repeat</keyword>
<dbReference type="Pfam" id="PF13855">
    <property type="entry name" value="LRR_8"/>
    <property type="match status" value="1"/>
</dbReference>
<dbReference type="SUPFAM" id="SSF53335">
    <property type="entry name" value="S-adenosyl-L-methionine-dependent methyltransferases"/>
    <property type="match status" value="1"/>
</dbReference>
<dbReference type="FunFam" id="2.10.25.10:FF:000866">
    <property type="entry name" value="Cubilin"/>
    <property type="match status" value="1"/>
</dbReference>
<dbReference type="GO" id="GO:0016324">
    <property type="term" value="C:apical plasma membrane"/>
    <property type="evidence" value="ECO:0007669"/>
    <property type="project" value="UniProtKB-SubCell"/>
</dbReference>
<feature type="domain" description="CUB" evidence="41">
    <location>
        <begin position="2710"/>
        <end position="2822"/>
    </location>
</feature>
<evidence type="ECO:0000256" key="36">
    <source>
        <dbReference type="ARBA" id="ARBA00069437"/>
    </source>
</evidence>
<dbReference type="InterPro" id="IPR032675">
    <property type="entry name" value="LRR_dom_sf"/>
</dbReference>
<feature type="domain" description="CUB" evidence="41">
    <location>
        <begin position="3769"/>
        <end position="3881"/>
    </location>
</feature>
<comment type="function">
    <text evidence="33">Endocytic receptor which plays a role in lipoprotein, vitamin and iron metabolism by facilitating their uptake. Acts together with LRP2 to mediate endocytosis of high-density lipoproteins, GC, hemoglobin, ALB, TF and SCGB1A1. Acts together with AMN to mediate endocytosis of the CBLIF-cobalamin complex. Binds to ALB, MB, Kappa and lambda-light chains, TF, hemoglobin, GC, SCGB1A1, APOA1, high density lipoprotein, and the CBLIF-cobalamin complex. Ligand binding requires calcium. Serves as important transporter in several absorptive epithelia, including intestine, renal proximal tubules and embryonic yolk sac. May play an important role in the development of the peri-implantation embryo through internalization of APOA1 and cholesterol. Binds to LGALS3 at the maternal-fetal interface.</text>
</comment>
<evidence type="ECO:0000256" key="23">
    <source>
        <dbReference type="ARBA" id="ARBA00023166"/>
    </source>
</evidence>
<dbReference type="InterPro" id="IPR000152">
    <property type="entry name" value="EGF-type_Asp/Asn_hydroxyl_site"/>
</dbReference>
<dbReference type="SUPFAM" id="SSF52058">
    <property type="entry name" value="L domain-like"/>
    <property type="match status" value="1"/>
</dbReference>
<feature type="domain" description="CUB" evidence="41">
    <location>
        <begin position="2352"/>
        <end position="2465"/>
    </location>
</feature>
<feature type="domain" description="CUB" evidence="41">
    <location>
        <begin position="3411"/>
        <end position="3524"/>
    </location>
</feature>
<keyword evidence="2" id="KW-0813">Transport</keyword>
<dbReference type="FunFam" id="2.10.25.10:FF:000379">
    <property type="entry name" value="Cubilin"/>
    <property type="match status" value="1"/>
</dbReference>
<feature type="domain" description="CUB" evidence="41">
    <location>
        <begin position="1418"/>
        <end position="1532"/>
    </location>
</feature>
<dbReference type="SMART" id="SM00364">
    <property type="entry name" value="LRR_BAC"/>
    <property type="match status" value="5"/>
</dbReference>
<comment type="caution">
    <text evidence="38">Lacks conserved residue(s) required for the propagation of feature annotation.</text>
</comment>
<dbReference type="GO" id="GO:0005768">
    <property type="term" value="C:endosome"/>
    <property type="evidence" value="ECO:0007669"/>
    <property type="project" value="UniProtKB-SubCell"/>
</dbReference>
<keyword evidence="12" id="KW-0479">Metal-binding</keyword>
<evidence type="ECO:0000256" key="18">
    <source>
        <dbReference type="ARBA" id="ARBA00022927"/>
    </source>
</evidence>
<dbReference type="Gene3D" id="2.60.120.290">
    <property type="entry name" value="Spermadhesin, CUB domain"/>
    <property type="match status" value="27"/>
</dbReference>
<dbReference type="FunFam" id="2.10.25.10:FF:000633">
    <property type="entry name" value="cubilin"/>
    <property type="match status" value="1"/>
</dbReference>
<keyword evidence="4 38" id="KW-0245">EGF-like domain</keyword>
<evidence type="ECO:0000256" key="22">
    <source>
        <dbReference type="ARBA" id="ARBA00023157"/>
    </source>
</evidence>
<dbReference type="GO" id="GO:0007165">
    <property type="term" value="P:signal transduction"/>
    <property type="evidence" value="ECO:0007669"/>
    <property type="project" value="UniProtKB-ARBA"/>
</dbReference>
<keyword evidence="10 39" id="KW-0808">Transferase</keyword>
<feature type="domain" description="CUB" evidence="41">
    <location>
        <begin position="1881"/>
        <end position="1990"/>
    </location>
</feature>
<dbReference type="FunFam" id="2.10.25.10:FF:000143">
    <property type="entry name" value="Protein crumbs 1"/>
    <property type="match status" value="1"/>
</dbReference>
<dbReference type="GO" id="GO:0015031">
    <property type="term" value="P:protein transport"/>
    <property type="evidence" value="ECO:0007669"/>
    <property type="project" value="UniProtKB-KW"/>
</dbReference>
<feature type="domain" description="CUB" evidence="41">
    <location>
        <begin position="2226"/>
        <end position="2337"/>
    </location>
</feature>
<dbReference type="SMART" id="SM00181">
    <property type="entry name" value="EGF"/>
    <property type="match status" value="8"/>
</dbReference>
<dbReference type="FunFam" id="2.60.120.290:FF:000053">
    <property type="entry name" value="Cubilin"/>
    <property type="match status" value="1"/>
</dbReference>
<dbReference type="Pfam" id="PF00431">
    <property type="entry name" value="CUB"/>
    <property type="match status" value="27"/>
</dbReference>
<evidence type="ECO:0000256" key="37">
    <source>
        <dbReference type="PROSITE-ProRule" id="PRU00059"/>
    </source>
</evidence>
<keyword evidence="19" id="KW-0007">Acetylation</keyword>
<keyword evidence="17" id="KW-0524">Neurogenesis</keyword>
<evidence type="ECO:0000256" key="8">
    <source>
        <dbReference type="ARBA" id="ARBA00022614"/>
    </source>
</evidence>
<keyword evidence="24" id="KW-0168">Coated pit</keyword>
<feature type="domain" description="CUB" evidence="41">
    <location>
        <begin position="3885"/>
        <end position="3961"/>
    </location>
</feature>
<dbReference type="PRINTS" id="PR00105">
    <property type="entry name" value="C5METTRFRASE"/>
</dbReference>
<evidence type="ECO:0000256" key="35">
    <source>
        <dbReference type="ARBA" id="ARBA00053823"/>
    </source>
</evidence>
<evidence type="ECO:0000256" key="16">
    <source>
        <dbReference type="ARBA" id="ARBA00022837"/>
    </source>
</evidence>
<dbReference type="GO" id="GO:0008203">
    <property type="term" value="P:cholesterol metabolic process"/>
    <property type="evidence" value="ECO:0007669"/>
    <property type="project" value="UniProtKB-KW"/>
</dbReference>
<feature type="domain" description="CUB" evidence="41">
    <location>
        <begin position="2944"/>
        <end position="3061"/>
    </location>
</feature>
<evidence type="ECO:0000256" key="5">
    <source>
        <dbReference type="ARBA" id="ARBA00022548"/>
    </source>
</evidence>
<dbReference type="InterPro" id="IPR003591">
    <property type="entry name" value="Leu-rich_rpt_typical-subtyp"/>
</dbReference>
<evidence type="ECO:0000256" key="40">
    <source>
        <dbReference type="SAM" id="Coils"/>
    </source>
</evidence>
<evidence type="ECO:0000256" key="15">
    <source>
        <dbReference type="ARBA" id="ARBA00022753"/>
    </source>
</evidence>
<dbReference type="Pfam" id="PF00145">
    <property type="entry name" value="DNA_methylase"/>
    <property type="match status" value="1"/>
</dbReference>
<organism evidence="43 44">
    <name type="scientific">Bos mutus</name>
    <name type="common">wild yak</name>
    <dbReference type="NCBI Taxonomy" id="72004"/>
    <lineage>
        <taxon>Eukaryota</taxon>
        <taxon>Metazoa</taxon>
        <taxon>Chordata</taxon>
        <taxon>Craniata</taxon>
        <taxon>Vertebrata</taxon>
        <taxon>Euteleostomi</taxon>
        <taxon>Mammalia</taxon>
        <taxon>Eutheria</taxon>
        <taxon>Laurasiatheria</taxon>
        <taxon>Artiodactyla</taxon>
        <taxon>Ruminantia</taxon>
        <taxon>Pecora</taxon>
        <taxon>Bovidae</taxon>
        <taxon>Bovinae</taxon>
        <taxon>Bos</taxon>
    </lineage>
</organism>
<keyword evidence="18" id="KW-0653">Protein transport</keyword>
<dbReference type="FunFam" id="2.60.120.290:FF:000005">
    <property type="entry name" value="Procollagen C-endopeptidase enhancer 1"/>
    <property type="match status" value="3"/>
</dbReference>
<dbReference type="CDD" id="cd00041">
    <property type="entry name" value="CUB"/>
    <property type="match status" value="26"/>
</dbReference>
<dbReference type="InterPro" id="IPR001611">
    <property type="entry name" value="Leu-rich_rpt"/>
</dbReference>
<keyword evidence="27" id="KW-0458">Lysosome</keyword>
<feature type="domain" description="CUB" evidence="41">
    <location>
        <begin position="851"/>
        <end position="963"/>
    </location>
</feature>
<dbReference type="Gene3D" id="3.80.10.10">
    <property type="entry name" value="Ribonuclease Inhibitor"/>
    <property type="match status" value="2"/>
</dbReference>
<dbReference type="Gene3D" id="3.40.50.150">
    <property type="entry name" value="Vaccinia Virus protein VP39"/>
    <property type="match status" value="1"/>
</dbReference>
<feature type="domain" description="EGF-like" evidence="42">
    <location>
        <begin position="772"/>
        <end position="807"/>
    </location>
</feature>
<keyword evidence="25" id="KW-0325">Glycoprotein</keyword>
<dbReference type="Pfam" id="PF07645">
    <property type="entry name" value="EGF_CA"/>
    <property type="match status" value="3"/>
</dbReference>
<dbReference type="SUPFAM" id="SSF49854">
    <property type="entry name" value="Spermadhesin, CUB domain"/>
    <property type="match status" value="27"/>
</dbReference>
<evidence type="ECO:0000256" key="38">
    <source>
        <dbReference type="PROSITE-ProRule" id="PRU00076"/>
    </source>
</evidence>
<feature type="domain" description="EGF-like" evidence="42">
    <location>
        <begin position="509"/>
        <end position="545"/>
    </location>
</feature>
<feature type="domain" description="CUB" evidence="41">
    <location>
        <begin position="3063"/>
        <end position="3175"/>
    </location>
</feature>
<dbReference type="GO" id="GO:0008168">
    <property type="term" value="F:methyltransferase activity"/>
    <property type="evidence" value="ECO:0007669"/>
    <property type="project" value="UniProtKB-KW"/>
</dbReference>
<dbReference type="SUPFAM" id="SSF57196">
    <property type="entry name" value="EGF/Laminin"/>
    <property type="match status" value="4"/>
</dbReference>
<dbReference type="InterPro" id="IPR035914">
    <property type="entry name" value="Sperma_CUB_dom_sf"/>
</dbReference>
<feature type="coiled-coil region" evidence="40">
    <location>
        <begin position="487"/>
        <end position="514"/>
    </location>
</feature>
<dbReference type="GO" id="GO:0005509">
    <property type="term" value="F:calcium ion binding"/>
    <property type="evidence" value="ECO:0007669"/>
    <property type="project" value="InterPro"/>
</dbReference>
<dbReference type="FunFam" id="2.10.25.10:FF:000429">
    <property type="entry name" value="Cubilin"/>
    <property type="match status" value="1"/>
</dbReference>
<keyword evidence="15" id="KW-0967">Endosome</keyword>
<feature type="domain" description="CUB" evidence="41">
    <location>
        <begin position="1085"/>
        <end position="1186"/>
    </location>
</feature>
<feature type="domain" description="EGF-like" evidence="42">
    <location>
        <begin position="547"/>
        <end position="588"/>
    </location>
</feature>
<protein>
    <recommendedName>
        <fullName evidence="30">Cubilin</fullName>
    </recommendedName>
    <alternativeName>
        <fullName evidence="36">Ras suppressor protein 1</fullName>
    </alternativeName>
</protein>
<dbReference type="PANTHER" id="PTHR24251">
    <property type="entry name" value="OVOCHYMASE-RELATED"/>
    <property type="match status" value="1"/>
</dbReference>
<evidence type="ECO:0000256" key="21">
    <source>
        <dbReference type="ARBA" id="ARBA00023136"/>
    </source>
</evidence>
<keyword evidence="5" id="KW-0153">Cholesterol metabolism</keyword>
<feature type="domain" description="CUB" evidence="41">
    <location>
        <begin position="2826"/>
        <end position="2939"/>
    </location>
</feature>
<evidence type="ECO:0000256" key="6">
    <source>
        <dbReference type="ARBA" id="ARBA00022553"/>
    </source>
</evidence>
<sequence>MEPLRALELYSGIGGMHQALRGTHTGGGEDAGQVPGGEGLDLPSDNYNASLTKIFGGYRFKVYESCIPAQVVAAVDVNTVANEVYKYNFPHTQLLAKTIEGITLEEFDRLSFNMILMSPPCQPFTRIGLQGDVTDPRTNSFLYILDILPRLQKLPKYILLENVKGFEMSSTRDLLIQTIENCGFQYQEFLLSPTSLGIPNSRLRYFLIAKLQPEPFPFQAPVQARMKCMIAMDRLSHYICFDSSTQCSGKEAILFKLETAGEIDRKHQQDSDLSVQMLKDFLEDDIDKHSFFLPPKSLLRYALLLDIVKPTSRRSMCFTKGYGRYIEGTGSVLQTTEDVQIENIYKSLTSLSQEEKIMRLSMLQLRFFTPKEIANLLGFPPEFGPTMRMCVDNTIQKNSSEDGGFALQRQKRNIDLQQPRMTAERGNLVFLTGSAQNIEFRTGSLGRIKLNDEDVGECFHQIQKNKDDITNLKRTTVGLPQNISNQIHQLDSKLADLERKLQSLQQTLDRKVCSSNPCQHGGTCLNLPDSFFCMCPSQWKGPLCSVDVNECEIYSGTPLGCQNGATCINTAGSYSCLCSPETHGPQCASKYDDCEGGSKARCVHGICEDLVRVKAGEPEYSCICDAGWKAPSNSTACTLDVDECNLWPAPCSELVRCFNTPGSFYCGACPTGWQGNGYICEDINECEINNGGCSVAPLVECINTHGSYHCHSCPPGYQGDGRVCTLIDRCSVNNGGCHPQASCSLALGSLPLCTCLPGYTGNGYGPNGCVQLSNICLSRPCVNGQCIETVSGYVCKCESGWTGVNCTENINECLSNPCLNGGTCVDGVNAFSCECTHFWTGFLCHIPQEVCGESLSGMNGSFSFVSPDVAYAHDINCFWVIHTEEGKVLRITFTFFQLEPTNNCPHEFLQIHDGDSSAAHQLGRFCGSSPPHELLSSDNALYFHLYSEHLRSERGFTIRWETQLPECGGMLTGTYGSIKSPGYPGKYPPGRDCVWRVITSPDLLITFTFGTLSLEHHDDCSKDYLEIRDGPLHQDPVLGKFCTTLSAPPLQTTGPFARIHFHSDNEINDQGFLITYLTSPSDLQCGGNYTDPEGLLFADLSGPFMHDRQCIYTIKQPPGEQIQVNFTVVELEGQSGCSHNDQTLLGKVCGNETLSHIKSITNSIWIRLKMDASVVRASFSAVYQVACGGELTGEGIIRSPFYPNVYPGERVCVWTIRQPQSQVVLLNFTAFDMGGSAHCDTDYVEVGSSSILGSLKNEKHCGADIPSFITSVYNSLHVIFVKSSSADNHGFVAEFSSAALACGKVLTESTGSIQSPGHPNIYPHGISCTWHIIVQPGHLIHLRFREFHLEFHYNCTKDYLEIYDTGSQTSLGRYCGKSIPPSLTSNDNSVRLTFVADSDLAYEGFLINYEATDASAACLNDYTEESGTFTSPNFPGFYPNNLECIYRITVESSQQIALHFTNFSLEDAIGSTCVADYVEIRNGGYENSPLLGQYCGSNLPPRIISHSNKLWLKFKSDFFGSGPGFSAYWDGSLTGCGGNLTTSTGTFTSPNYPMPYYHSSECSWWLKASRGSPFLLEFEDFHLEYHPNCSQDYLAVYDGSSTSSHLLTRLCGNEKPSVIRSSGDSMSLKLRTDEGQQGGGFLVKYQQTCDNVVIVNQTYGILESIHYPNPYSVNQRCNWTIQATTGNTVNYTFLAFELEYYTNCSTDYLELYDGPQRMGRFCGTDIPPSGSTTGSKFHVLFYTDGVSHHEKGFQMQWFIQGCGGELSGDTGSFSSPGYPNRYPANKECIWYIHTAPGSSIQLTIHDFDVEYHARCNFDVLEIYGGPDFHSPRIAQLCVQRSSENPMQVSSTGNELAIRFKTDSSINGRGFNVSWRAVPGGCGGIFQAPSGEIHSPNYPSPYRSNTECTWVIQVEKHHRVLLNFTDFDLEPQDSCVLAFDGVSSATARLAGVCGRQQLRNPIISSGNSLFLRFQSGPSRQSRGFRAYFRQGKFPCGGHFLTDSVDTISSPLFPNNYPSNQNCSWIIQAQPPFNHITLSFSHFGLESSTPCTRDFVEVLDGSHDDAPLRGRYCGPSLPHPITSFSNALMLKFVSDSTVNFGGFHATYAASTSACGGIFHMAEGIFNSPGYPEVYPANVECVWNVVSSPGNQLQLSFIAFQLEESQDCSRDFVEVREGNATGRLVGRYCGNALPLNYSSAVGHILWIRFVSDGSGTGMGFQAAFASIFGNDNIVGTHGKIASPLWPGNYPHNSNYQWIVNVEESQVIHARILEMDMEGTLNCYYDKLKIYDGAGIHSRLVGTYCGTQTDSFSSTGSSLTFQFSSDSSISGRGFLLEWFAMNASVGPLPTIATGACGGFLQTGDTPVFLYSPGWPESYSNGANCMWLIQAPDSTVELNILSLDIESHSTCSYDKLVIRDGDNSMAQELAVLCGREVPGPIRSTGEYMVIHFTSDFSVTGAGFNASFHKSCGGYLHADRGIITSPRYPETYTPNLNCSWHVQVQSGLTIAVHFEQPFQILNRDSSCNQGDYLVLKNGPDLSSPPLGPHGGNGRFCGSHPSSTLFTSDNQMFVQFISDNSNEGQGFKITYEAKSLACGGNIYIHNADSTGYVTSPNHPDHYPQHADCIWLIAAPPGKLIRLQFEGQFSIEVTPNCTSNYLELRDGADSNAPILSKFCGTSLPISQLSSGEVMYLRFRSDNSPTHVGFKAKYSIAPCGGAVTGQSGVIESNGYPTQPYTDDLFCEWRLRGPLGHYLTIHFEDFNLQNSSGCERDFVEIWENHTSGTLLGRYCGSSIPSSIDTSSNVALVRFVTDGSVSASGFRLRFDSSLEACGGDLQGPSGTFTSPNYRSPNPHGWMCEWRITVQEGRRVTLTFDSLRLEPHPLCSSEHVTVFNGIRSNSPQLEKLCRSVNGSNEIESSGNTMKVVYFTDGSRPYGGFIASYTSNEDAVCGGSLTSFPKGNFTSPGYDGVSNYSRNLNCEWMLSNPNQGNSSIYIHFEDFYLETHQDCQSDVLEFRVDNADGLLIWRLCGSSKPRMPLVIPYPEVWIHFVTDERVERVGFHAQYSFTDCGGIQIGDSGVISSPNYPAAYDSLTHCSWLLEAPQGHTINLTFSDFDVEAHENCAWDSVTVRNGGSPGSPIIGHYCGILNPGTIQSGSNQLVVIFNTDHSIQHGGFYATWSSETLGCGGVLHLNNGTIRSPHWPQNFPENSRCSWTVITHQSKHLEISFDNNFLIPSGDGQCQNSFVKVWGDTQESSQTLLATSCGNVAPRPITTPRNVFTAVFQSQEAPAQGFSASFVSRCGGNFTSPSGYIVSPNYPKQYDNNMNCTYIIEASPLSVILLTLVSFHLEAHSAVTGSCVNDGVHIIRGYSLSSTPLATLCGEDSLSPLTTSGPVLLNFYSNAHTTDLGFKFSYRITSCGGVFNLSTGVIKSPLYTYSNYPDDVHCLYTITVRSNRVIQLKFNDFDVVPSASCSEDYLAVYDGSNISDPLLGQFCGSNLPPNIRSSNNSMFLVFKTDSIQTARGWRITFRQTLGPQQGCGGYLTGSDHSFASPDSDSNGRYDKGLNCVWFITAPVNKVVKLTFHTFALEAATTLRRCIYDYVKLYDGDSENANLAGTFCGSTVPAPFISSGNFLTVQFVSDLSLEREGFNATYTIMDMPCGGTFNATRTPQSISSPNSSDPDVPLATCTWVIEAPLHQQVEITVWAFQLHSQDCNQNYLEFQDPPESNGNPGIRFCGGNVSAVPTFYSSTSTAVIVFKSEVFSINSRVGFTYKIADCNREYKKAFGNLRSPGWPSDYASDVDCTTVLTAPDNHTISLFFHSFGIEDSSGCTHDFLEVRNGSESSSPLLGTYCGTLLPNPIFSQSHELYLRFKSDGATSGRGYEIIWTSSPSGCGGTLYGDSGSVTSPGYPGTYPNNTHCEWAILAPAGRPVTVSFYFISIEDPGECVQNYLLLYDGPDANSPSSGPYCGAVMSKSLKKLVEESREKNQPEVDMSDRGISNMLDINGLFTLSHITQLVLSHNKLTTVPPNIAELKNLEVLNFFNNQIEELPTQISSLQKLKHLNLGMNRLNTLPRGFGSLPALEVLDLTYNNLNENSLPGNFFYLTTLRALYLSDNDFEILPPDIGKLTKLQILSLRDNDLISLPKEIGELTQLKELHIQGNRLTVLPPELGKVADE</sequence>
<dbReference type="GO" id="GO:0031419">
    <property type="term" value="F:cobalamin binding"/>
    <property type="evidence" value="ECO:0007669"/>
    <property type="project" value="UniProtKB-KW"/>
</dbReference>
<keyword evidence="11" id="KW-0165">Cleavage on pair of basic residues</keyword>
<dbReference type="FunFam" id="3.80.10.10:FF:000159">
    <property type="entry name" value="Ras suppressor protein 1"/>
    <property type="match status" value="1"/>
</dbReference>
<evidence type="ECO:0000256" key="9">
    <source>
        <dbReference type="ARBA" id="ARBA00022628"/>
    </source>
</evidence>
<dbReference type="Pfam" id="PF23598">
    <property type="entry name" value="LRR_14"/>
    <property type="match status" value="1"/>
</dbReference>
<keyword evidence="22 38" id="KW-1015">Disulfide bond</keyword>
<dbReference type="PROSITE" id="PS51450">
    <property type="entry name" value="LRR"/>
    <property type="match status" value="1"/>
</dbReference>
<dbReference type="PROSITE" id="PS00010">
    <property type="entry name" value="ASX_HYDROXYL"/>
    <property type="match status" value="3"/>
</dbReference>
<dbReference type="FunFam" id="3.80.10.10:FF:000034">
    <property type="entry name" value="Ras suppressor protein 1"/>
    <property type="match status" value="1"/>
</dbReference>
<feature type="domain" description="CUB" evidence="41">
    <location>
        <begin position="1994"/>
        <end position="2108"/>
    </location>
</feature>
<comment type="caution">
    <text evidence="43">The sequence shown here is derived from an EMBL/GenBank/DDBJ whole genome shotgun (WGS) entry which is preliminary data.</text>
</comment>
<feature type="disulfide bond" evidence="37">
    <location>
        <begin position="2710"/>
        <end position="2737"/>
    </location>
</feature>
<feature type="domain" description="CUB" evidence="41">
    <location>
        <begin position="1187"/>
        <end position="1298"/>
    </location>
</feature>
<feature type="domain" description="CUB" evidence="41">
    <location>
        <begin position="3652"/>
        <end position="3769"/>
    </location>
</feature>
<dbReference type="FunFam" id="2.10.25.10:FF:000260">
    <property type="entry name" value="Notch receptor 4"/>
    <property type="match status" value="1"/>
</dbReference>
<keyword evidence="21" id="KW-0472">Membrane</keyword>
<dbReference type="CDD" id="cd00054">
    <property type="entry name" value="EGF_CA"/>
    <property type="match status" value="6"/>
</dbReference>
<evidence type="ECO:0000256" key="13">
    <source>
        <dbReference type="ARBA" id="ARBA00022729"/>
    </source>
</evidence>
<dbReference type="InterPro" id="IPR000859">
    <property type="entry name" value="CUB_dom"/>
</dbReference>
<evidence type="ECO:0000256" key="20">
    <source>
        <dbReference type="ARBA" id="ARBA00023098"/>
    </source>
</evidence>
<dbReference type="Pfam" id="PF12947">
    <property type="entry name" value="EGF_3"/>
    <property type="match status" value="1"/>
</dbReference>
<keyword evidence="20" id="KW-0443">Lipid metabolism</keyword>
<dbReference type="InterPro" id="IPR049883">
    <property type="entry name" value="NOTCH1_EGF-like"/>
</dbReference>
<evidence type="ECO:0000256" key="33">
    <source>
        <dbReference type="ARBA" id="ARBA00049611"/>
    </source>
</evidence>
<keyword evidence="6" id="KW-0597">Phosphoprotein</keyword>
<evidence type="ECO:0000256" key="14">
    <source>
        <dbReference type="ARBA" id="ARBA00022737"/>
    </source>
</evidence>
<comment type="similarity">
    <text evidence="39">Belongs to the class I-like SAM-binding methyltransferase superfamily. C5-methyltransferase family.</text>
</comment>
<dbReference type="FunFam" id="2.60.120.290:FF:000045">
    <property type="entry name" value="Cubilin"/>
    <property type="match status" value="1"/>
</dbReference>
<evidence type="ECO:0000256" key="4">
    <source>
        <dbReference type="ARBA" id="ARBA00022536"/>
    </source>
</evidence>
<dbReference type="FunFam" id="2.60.120.290:FF:000062">
    <property type="entry name" value="Cubilin"/>
    <property type="match status" value="1"/>
</dbReference>
<evidence type="ECO:0000256" key="11">
    <source>
        <dbReference type="ARBA" id="ARBA00022685"/>
    </source>
</evidence>
<dbReference type="InterPro" id="IPR001881">
    <property type="entry name" value="EGF-like_Ca-bd_dom"/>
</dbReference>
<evidence type="ECO:0000256" key="10">
    <source>
        <dbReference type="ARBA" id="ARBA00022679"/>
    </source>
</evidence>
<dbReference type="Gene3D" id="3.90.120.10">
    <property type="entry name" value="DNA Methylase, subunit A, domain 2"/>
    <property type="match status" value="1"/>
</dbReference>